<dbReference type="NCBIfam" id="TIGR01730">
    <property type="entry name" value="RND_mfp"/>
    <property type="match status" value="1"/>
</dbReference>
<dbReference type="AlphaFoldDB" id="A0A1E1EZA1"/>
<proteinExistence type="inferred from homology"/>
<evidence type="ECO:0000256" key="1">
    <source>
        <dbReference type="ARBA" id="ARBA00004236"/>
    </source>
</evidence>
<dbReference type="InterPro" id="IPR058637">
    <property type="entry name" value="YknX-like_C"/>
</dbReference>
<evidence type="ECO:0000256" key="7">
    <source>
        <dbReference type="SAM" id="Phobius"/>
    </source>
</evidence>
<evidence type="ECO:0000256" key="2">
    <source>
        <dbReference type="ARBA" id="ARBA00009477"/>
    </source>
</evidence>
<name>A0A1E1EZA1_9SPHN</name>
<keyword evidence="4" id="KW-0997">Cell inner membrane</keyword>
<dbReference type="Pfam" id="PF25917">
    <property type="entry name" value="BSH_RND"/>
    <property type="match status" value="1"/>
</dbReference>
<feature type="domain" description="Multidrug resistance protein MdtA-like barrel-sandwich hybrid" evidence="9">
    <location>
        <begin position="78"/>
        <end position="220"/>
    </location>
</feature>
<dbReference type="PANTHER" id="PTHR30469:SF12">
    <property type="entry name" value="MULTIDRUG RESISTANCE PROTEIN MDTA"/>
    <property type="match status" value="1"/>
</dbReference>
<evidence type="ECO:0000313" key="12">
    <source>
        <dbReference type="EMBL" id="BAV63606.1"/>
    </source>
</evidence>
<dbReference type="PANTHER" id="PTHR30469">
    <property type="entry name" value="MULTIDRUG RESISTANCE PROTEIN MDTA"/>
    <property type="match status" value="1"/>
</dbReference>
<feature type="coiled-coil region" evidence="6">
    <location>
        <begin position="118"/>
        <end position="145"/>
    </location>
</feature>
<evidence type="ECO:0000313" key="13">
    <source>
        <dbReference type="Proteomes" id="UP000218272"/>
    </source>
</evidence>
<dbReference type="GO" id="GO:0015562">
    <property type="term" value="F:efflux transmembrane transporter activity"/>
    <property type="evidence" value="ECO:0007669"/>
    <property type="project" value="TreeGrafter"/>
</dbReference>
<dbReference type="InterPro" id="IPR058626">
    <property type="entry name" value="MdtA-like_b-barrel"/>
</dbReference>
<evidence type="ECO:0000256" key="6">
    <source>
        <dbReference type="SAM" id="Coils"/>
    </source>
</evidence>
<dbReference type="Pfam" id="PF25989">
    <property type="entry name" value="YknX_C"/>
    <property type="match status" value="1"/>
</dbReference>
<dbReference type="Gene3D" id="1.10.287.470">
    <property type="entry name" value="Helix hairpin bin"/>
    <property type="match status" value="1"/>
</dbReference>
<evidence type="ECO:0000256" key="4">
    <source>
        <dbReference type="ARBA" id="ARBA00022519"/>
    </source>
</evidence>
<dbReference type="InterPro" id="IPR058624">
    <property type="entry name" value="MdtA-like_HH"/>
</dbReference>
<comment type="similarity">
    <text evidence="2">Belongs to the membrane fusion protein (MFP) (TC 8.A.1) family.</text>
</comment>
<protein>
    <submittedName>
        <fullName evidence="12">Multidrug transporter</fullName>
    </submittedName>
</protein>
<dbReference type="KEGG" id="sclo:SCLO_1005660"/>
<feature type="domain" description="Multidrug resistance protein MdtA-like beta-barrel" evidence="10">
    <location>
        <begin position="224"/>
        <end position="305"/>
    </location>
</feature>
<keyword evidence="7" id="KW-1133">Transmembrane helix</keyword>
<dbReference type="Pfam" id="PF25944">
    <property type="entry name" value="Beta-barrel_RND"/>
    <property type="match status" value="1"/>
</dbReference>
<dbReference type="Gene3D" id="2.40.420.20">
    <property type="match status" value="1"/>
</dbReference>
<evidence type="ECO:0000259" key="9">
    <source>
        <dbReference type="Pfam" id="PF25917"/>
    </source>
</evidence>
<keyword evidence="6" id="KW-0175">Coiled coil</keyword>
<dbReference type="Pfam" id="PF25876">
    <property type="entry name" value="HH_MFP_RND"/>
    <property type="match status" value="1"/>
</dbReference>
<evidence type="ECO:0000256" key="3">
    <source>
        <dbReference type="ARBA" id="ARBA00022475"/>
    </source>
</evidence>
<evidence type="ECO:0000259" key="10">
    <source>
        <dbReference type="Pfam" id="PF25944"/>
    </source>
</evidence>
<keyword evidence="13" id="KW-1185">Reference proteome</keyword>
<feature type="domain" description="Multidrug resistance protein MdtA-like alpha-helical hairpin" evidence="8">
    <location>
        <begin position="118"/>
        <end position="187"/>
    </location>
</feature>
<evidence type="ECO:0000259" key="11">
    <source>
        <dbReference type="Pfam" id="PF25989"/>
    </source>
</evidence>
<feature type="domain" description="YknX-like C-terminal permuted SH3-like" evidence="11">
    <location>
        <begin position="312"/>
        <end position="379"/>
    </location>
</feature>
<dbReference type="InterPro" id="IPR006143">
    <property type="entry name" value="RND_pump_MFP"/>
</dbReference>
<dbReference type="EMBL" id="AP017655">
    <property type="protein sequence ID" value="BAV63606.1"/>
    <property type="molecule type" value="Genomic_DNA"/>
</dbReference>
<sequence length="391" mass="41982">MADSERDGVTARWRPERWRVVLGVAALLAITAGLWWFGRADGEGEGGPPAAAVRVEAARSGPLDVELKALGTVTPLASVTVRSRVEGELIRVHFREGQQVSRGQLLAEIDPRPYRASLAQAAGERRQSEAQLIQARRELAQHRQLAREGFTTQTKLDQQEALVGQYGGAIAASDGRIADARLQLEYASIRAPIAGRIGLRGVDAGNLVRAGDTTEIATITQMQPISVIFTVPEVQIDVLREAMRSGALAVEAWDRGERALLASGKLETIDNRIDPGSGTLRLRGTFANGDERLFPNQFVNVRLKLRTIADAVTVAAAAVQQGTKGPFVYIVDKDGLARRRDIAPGASDGERTQVLRGVRPGERVVLEGFDRVKDGGKVDIVAASAGTPAAK</sequence>
<keyword evidence="5 7" id="KW-0472">Membrane</keyword>
<keyword evidence="3" id="KW-1003">Cell membrane</keyword>
<reference evidence="12 13" key="1">
    <citation type="submission" date="2016-10" db="EMBL/GenBank/DDBJ databases">
        <title>Complete Genome Sequence of the Nonylphenol-Degrading Bacterium Sphingobium cloacae JCM 10874T.</title>
        <authorList>
            <person name="Ootsuka M."/>
            <person name="Nishizawa T."/>
            <person name="Ohta H."/>
        </authorList>
    </citation>
    <scope>NUCLEOTIDE SEQUENCE [LARGE SCALE GENOMIC DNA]</scope>
    <source>
        <strain evidence="12 13">JCM 10874</strain>
    </source>
</reference>
<gene>
    <name evidence="12" type="ORF">SCLO_1005660</name>
</gene>
<evidence type="ECO:0000256" key="5">
    <source>
        <dbReference type="ARBA" id="ARBA00023136"/>
    </source>
</evidence>
<dbReference type="Gene3D" id="2.40.50.100">
    <property type="match status" value="1"/>
</dbReference>
<accession>A0A1E1EZA1</accession>
<dbReference type="RefSeq" id="WP_066520091.1">
    <property type="nucleotide sequence ID" value="NZ_AP017655.1"/>
</dbReference>
<comment type="subcellular location">
    <subcellularLocation>
        <location evidence="1">Cell membrane</location>
    </subcellularLocation>
</comment>
<dbReference type="Gene3D" id="2.40.30.170">
    <property type="match status" value="1"/>
</dbReference>
<dbReference type="GO" id="GO:1990281">
    <property type="term" value="C:efflux pump complex"/>
    <property type="evidence" value="ECO:0007669"/>
    <property type="project" value="TreeGrafter"/>
</dbReference>
<dbReference type="Proteomes" id="UP000218272">
    <property type="component" value="Chromosome SCLO_1"/>
</dbReference>
<dbReference type="SUPFAM" id="SSF111369">
    <property type="entry name" value="HlyD-like secretion proteins"/>
    <property type="match status" value="1"/>
</dbReference>
<organism evidence="12 13">
    <name type="scientific">Sphingobium cloacae</name>
    <dbReference type="NCBI Taxonomy" id="120107"/>
    <lineage>
        <taxon>Bacteria</taxon>
        <taxon>Pseudomonadati</taxon>
        <taxon>Pseudomonadota</taxon>
        <taxon>Alphaproteobacteria</taxon>
        <taxon>Sphingomonadales</taxon>
        <taxon>Sphingomonadaceae</taxon>
        <taxon>Sphingobium</taxon>
    </lineage>
</organism>
<keyword evidence="7" id="KW-0812">Transmembrane</keyword>
<feature type="transmembrane region" description="Helical" evidence="7">
    <location>
        <begin position="20"/>
        <end position="38"/>
    </location>
</feature>
<dbReference type="InterPro" id="IPR058625">
    <property type="entry name" value="MdtA-like_BSH"/>
</dbReference>
<evidence type="ECO:0000259" key="8">
    <source>
        <dbReference type="Pfam" id="PF25876"/>
    </source>
</evidence>